<organism evidence="1 2">
    <name type="scientific">Bionectria ochroleuca</name>
    <name type="common">Gliocladium roseum</name>
    <dbReference type="NCBI Taxonomy" id="29856"/>
    <lineage>
        <taxon>Eukaryota</taxon>
        <taxon>Fungi</taxon>
        <taxon>Dikarya</taxon>
        <taxon>Ascomycota</taxon>
        <taxon>Pezizomycotina</taxon>
        <taxon>Sordariomycetes</taxon>
        <taxon>Hypocreomycetidae</taxon>
        <taxon>Hypocreales</taxon>
        <taxon>Bionectriaceae</taxon>
        <taxon>Clonostachys</taxon>
    </lineage>
</organism>
<name>A0ABY6UXP6_BIOOC</name>
<gene>
    <name evidence="1" type="ORF">CLO192961_LOCUS429760</name>
</gene>
<reference evidence="1 2" key="1">
    <citation type="submission" date="2019-06" db="EMBL/GenBank/DDBJ databases">
        <authorList>
            <person name="Broberg M."/>
        </authorList>
    </citation>
    <scope>NUCLEOTIDE SEQUENCE [LARGE SCALE GENOMIC DNA]</scope>
</reference>
<evidence type="ECO:0000313" key="2">
    <source>
        <dbReference type="Proteomes" id="UP000766486"/>
    </source>
</evidence>
<protein>
    <submittedName>
        <fullName evidence="1">Uncharacterized protein</fullName>
    </submittedName>
</protein>
<sequence length="147" mass="15402">RVIHFAEGKWGGKGNEAQDLGIGGGNSGHPHSHLNSGSLALAFLVFKPIELAGTALIDGIVLPGHAFGLYVEANLTIYGEKQKDTAVANLPRSRIMKGDCKALLPRDVQLQALTLVTGMPNMEAGANTDNRGFLMSSSTSCSAKSVN</sequence>
<proteinExistence type="predicted"/>
<feature type="non-terminal residue" evidence="1">
    <location>
        <position position="1"/>
    </location>
</feature>
<feature type="non-terminal residue" evidence="1">
    <location>
        <position position="147"/>
    </location>
</feature>
<keyword evidence="2" id="KW-1185">Reference proteome</keyword>
<accession>A0ABY6UXP6</accession>
<evidence type="ECO:0000313" key="1">
    <source>
        <dbReference type="EMBL" id="VUC35868.1"/>
    </source>
</evidence>
<comment type="caution">
    <text evidence="1">The sequence shown here is derived from an EMBL/GenBank/DDBJ whole genome shotgun (WGS) entry which is preliminary data.</text>
</comment>
<dbReference type="Proteomes" id="UP000766486">
    <property type="component" value="Unassembled WGS sequence"/>
</dbReference>
<dbReference type="EMBL" id="CABFNS010000923">
    <property type="protein sequence ID" value="VUC35868.1"/>
    <property type="molecule type" value="Genomic_DNA"/>
</dbReference>